<comment type="caution">
    <text evidence="2">The sequence shown here is derived from an EMBL/GenBank/DDBJ whole genome shotgun (WGS) entry which is preliminary data.</text>
</comment>
<organism evidence="2 3">
    <name type="scientific">Lentihominibacter faecis</name>
    <dbReference type="NCBI Taxonomy" id="2764712"/>
    <lineage>
        <taxon>Bacteria</taxon>
        <taxon>Bacillati</taxon>
        <taxon>Bacillota</taxon>
        <taxon>Clostridia</taxon>
        <taxon>Peptostreptococcales</taxon>
        <taxon>Anaerovoracaceae</taxon>
        <taxon>Lentihominibacter</taxon>
    </lineage>
</organism>
<keyword evidence="3" id="KW-1185">Reference proteome</keyword>
<evidence type="ECO:0000313" key="3">
    <source>
        <dbReference type="Proteomes" id="UP000644115"/>
    </source>
</evidence>
<gene>
    <name evidence="2" type="ORF">H8876_00290</name>
</gene>
<proteinExistence type="predicted"/>
<accession>A0A923SKW3</accession>
<reference evidence="2" key="1">
    <citation type="submission" date="2020-08" db="EMBL/GenBank/DDBJ databases">
        <authorList>
            <person name="Liu C."/>
            <person name="Sun Q."/>
        </authorList>
    </citation>
    <scope>NUCLEOTIDE SEQUENCE</scope>
    <source>
        <strain evidence="2">BX16</strain>
    </source>
</reference>
<dbReference type="InterPro" id="IPR014245">
    <property type="entry name" value="Spore_III_AF"/>
</dbReference>
<name>A0A923SKW3_9FIRM</name>
<protein>
    <submittedName>
        <fullName evidence="2">Stage III sporulation protein AF</fullName>
    </submittedName>
</protein>
<keyword evidence="1" id="KW-1133">Transmembrane helix</keyword>
<dbReference type="AlphaFoldDB" id="A0A923SKW3"/>
<keyword evidence="1" id="KW-0812">Transmembrane</keyword>
<sequence>MELMKDWVRSLFLILLAITFIEMLLPESSMGKYLHFIFSLVIMATILYPVIRLTGGV</sequence>
<dbReference type="RefSeq" id="WP_249286074.1">
    <property type="nucleotide sequence ID" value="NZ_JACRWC010000006.1"/>
</dbReference>
<feature type="transmembrane region" description="Helical" evidence="1">
    <location>
        <begin position="32"/>
        <end position="51"/>
    </location>
</feature>
<evidence type="ECO:0000313" key="2">
    <source>
        <dbReference type="EMBL" id="MBC5998462.1"/>
    </source>
</evidence>
<dbReference type="Pfam" id="PF09581">
    <property type="entry name" value="Spore_III_AF"/>
    <property type="match status" value="1"/>
</dbReference>
<feature type="transmembrane region" description="Helical" evidence="1">
    <location>
        <begin position="7"/>
        <end position="26"/>
    </location>
</feature>
<dbReference type="Proteomes" id="UP000644115">
    <property type="component" value="Unassembled WGS sequence"/>
</dbReference>
<evidence type="ECO:0000256" key="1">
    <source>
        <dbReference type="SAM" id="Phobius"/>
    </source>
</evidence>
<dbReference type="EMBL" id="JACRWC010000006">
    <property type="protein sequence ID" value="MBC5998462.1"/>
    <property type="molecule type" value="Genomic_DNA"/>
</dbReference>
<keyword evidence="1" id="KW-0472">Membrane</keyword>